<dbReference type="OrthoDB" id="9916377at2"/>
<name>A0A517U560_9BACT</name>
<proteinExistence type="predicted"/>
<evidence type="ECO:0000313" key="2">
    <source>
        <dbReference type="Proteomes" id="UP000317909"/>
    </source>
</evidence>
<dbReference type="Proteomes" id="UP000317909">
    <property type="component" value="Chromosome"/>
</dbReference>
<reference evidence="1 2" key="1">
    <citation type="submission" date="2019-02" db="EMBL/GenBank/DDBJ databases">
        <title>Deep-cultivation of Planctomycetes and their phenomic and genomic characterization uncovers novel biology.</title>
        <authorList>
            <person name="Wiegand S."/>
            <person name="Jogler M."/>
            <person name="Boedeker C."/>
            <person name="Pinto D."/>
            <person name="Vollmers J."/>
            <person name="Rivas-Marin E."/>
            <person name="Kohn T."/>
            <person name="Peeters S.H."/>
            <person name="Heuer A."/>
            <person name="Rast P."/>
            <person name="Oberbeckmann S."/>
            <person name="Bunk B."/>
            <person name="Jeske O."/>
            <person name="Meyerdierks A."/>
            <person name="Storesund J.E."/>
            <person name="Kallscheuer N."/>
            <person name="Luecker S."/>
            <person name="Lage O.M."/>
            <person name="Pohl T."/>
            <person name="Merkel B.J."/>
            <person name="Hornburger P."/>
            <person name="Mueller R.-W."/>
            <person name="Bruemmer F."/>
            <person name="Labrenz M."/>
            <person name="Spormann A.M."/>
            <person name="Op den Camp H."/>
            <person name="Overmann J."/>
            <person name="Amann R."/>
            <person name="Jetten M.S.M."/>
            <person name="Mascher T."/>
            <person name="Medema M.H."/>
            <person name="Devos D.P."/>
            <person name="Kaster A.-K."/>
            <person name="Ovreas L."/>
            <person name="Rohde M."/>
            <person name="Galperin M.Y."/>
            <person name="Jogler C."/>
        </authorList>
    </citation>
    <scope>NUCLEOTIDE SEQUENCE [LARGE SCALE GENOMIC DNA]</scope>
    <source>
        <strain evidence="1 2">I41</strain>
    </source>
</reference>
<protein>
    <submittedName>
        <fullName evidence="1">Uncharacterized protein</fullName>
    </submittedName>
</protein>
<dbReference type="EMBL" id="CP036339">
    <property type="protein sequence ID" value="QDT75756.1"/>
    <property type="molecule type" value="Genomic_DNA"/>
</dbReference>
<evidence type="ECO:0000313" key="1">
    <source>
        <dbReference type="EMBL" id="QDT75756.1"/>
    </source>
</evidence>
<organism evidence="1 2">
    <name type="scientific">Lacipirellula limnantheis</name>
    <dbReference type="NCBI Taxonomy" id="2528024"/>
    <lineage>
        <taxon>Bacteria</taxon>
        <taxon>Pseudomonadati</taxon>
        <taxon>Planctomycetota</taxon>
        <taxon>Planctomycetia</taxon>
        <taxon>Pirellulales</taxon>
        <taxon>Lacipirellulaceae</taxon>
        <taxon>Lacipirellula</taxon>
    </lineage>
</organism>
<sequence>MNKKPVKAEVAQVRKSLLQRLTQAEAAWMLGVTTSWLRDHAELDGRNVDDSYNAAKLVASVRQKFQPAELSDSDLEPSLQLVDEISMCLSFPRTAAELLARISERHGPAGLAAVGERLLVALQEATSFTTGFEDPDEPTAEELREECERRIRDLDQWQARRQGRVALVCRSCRSYRWGRKWLAIESLPADFAMDAVHCPACCAEQEKQERKRKR</sequence>
<accession>A0A517U560</accession>
<dbReference type="AlphaFoldDB" id="A0A517U560"/>
<dbReference type="KEGG" id="llh:I41_49980"/>
<dbReference type="RefSeq" id="WP_145435537.1">
    <property type="nucleotide sequence ID" value="NZ_CP036339.1"/>
</dbReference>
<gene>
    <name evidence="1" type="ORF">I41_49980</name>
</gene>
<keyword evidence="2" id="KW-1185">Reference proteome</keyword>